<reference evidence="1 2" key="1">
    <citation type="submission" date="2020-08" db="EMBL/GenBank/DDBJ databases">
        <title>Genomic Encyclopedia of Type Strains, Phase III (KMG-III): the genomes of soil and plant-associated and newly described type strains.</title>
        <authorList>
            <person name="Whitman W."/>
        </authorList>
    </citation>
    <scope>NUCLEOTIDE SEQUENCE [LARGE SCALE GENOMIC DNA]</scope>
    <source>
        <strain evidence="1 2">CECT 3302</strain>
    </source>
</reference>
<organism evidence="1 2">
    <name type="scientific">Nocardioides albus</name>
    <dbReference type="NCBI Taxonomy" id="1841"/>
    <lineage>
        <taxon>Bacteria</taxon>
        <taxon>Bacillati</taxon>
        <taxon>Actinomycetota</taxon>
        <taxon>Actinomycetes</taxon>
        <taxon>Propionibacteriales</taxon>
        <taxon>Nocardioidaceae</taxon>
        <taxon>Nocardioides</taxon>
    </lineage>
</organism>
<evidence type="ECO:0000313" key="2">
    <source>
        <dbReference type="Proteomes" id="UP000577707"/>
    </source>
</evidence>
<keyword evidence="2" id="KW-1185">Reference proteome</keyword>
<comment type="caution">
    <text evidence="1">The sequence shown here is derived from an EMBL/GenBank/DDBJ whole genome shotgun (WGS) entry which is preliminary data.</text>
</comment>
<protein>
    <submittedName>
        <fullName evidence="1">Uncharacterized protein</fullName>
    </submittedName>
</protein>
<evidence type="ECO:0000313" key="1">
    <source>
        <dbReference type="EMBL" id="MBB3087082.1"/>
    </source>
</evidence>
<dbReference type="Proteomes" id="UP000577707">
    <property type="component" value="Unassembled WGS sequence"/>
</dbReference>
<dbReference type="EMBL" id="JACHXG010000001">
    <property type="protein sequence ID" value="MBB3087082.1"/>
    <property type="molecule type" value="Genomic_DNA"/>
</dbReference>
<dbReference type="AlphaFoldDB" id="A0A7W4ZZU3"/>
<proteinExistence type="predicted"/>
<accession>A0A7W4ZZU3</accession>
<sequence>MFGWVKYAHMQGEKAPVIEMTGAPYLYSLPIRSNP</sequence>
<name>A0A7W4ZZU3_9ACTN</name>
<gene>
    <name evidence="1" type="ORF">FHS12_000005</name>
</gene>